<keyword evidence="2" id="KW-1185">Reference proteome</keyword>
<protein>
    <submittedName>
        <fullName evidence="1">Uncharacterized protein</fullName>
    </submittedName>
</protein>
<proteinExistence type="predicted"/>
<dbReference type="Proteomes" id="UP001231649">
    <property type="component" value="Chromosome 8"/>
</dbReference>
<evidence type="ECO:0000313" key="2">
    <source>
        <dbReference type="Proteomes" id="UP001231649"/>
    </source>
</evidence>
<comment type="caution">
    <text evidence="1">The sequence shown here is derived from an EMBL/GenBank/DDBJ whole genome shotgun (WGS) entry which is preliminary data.</text>
</comment>
<gene>
    <name evidence="1" type="ORF">PYW08_015826</name>
</gene>
<accession>A0ACC2QUD4</accession>
<name>A0ACC2QUD4_9NEOP</name>
<reference evidence="1" key="1">
    <citation type="submission" date="2023-03" db="EMBL/GenBank/DDBJ databases">
        <title>Chromosome-level genomes of two armyworms, Mythimna separata and Mythimna loreyi, provide insights into the biosynthesis and reception of sex pheromones.</title>
        <authorList>
            <person name="Zhao H."/>
        </authorList>
    </citation>
    <scope>NUCLEOTIDE SEQUENCE</scope>
    <source>
        <strain evidence="1">BeijingLab</strain>
    </source>
</reference>
<evidence type="ECO:0000313" key="1">
    <source>
        <dbReference type="EMBL" id="KAJ8724352.1"/>
    </source>
</evidence>
<dbReference type="EMBL" id="CM056784">
    <property type="protein sequence ID" value="KAJ8724352.1"/>
    <property type="molecule type" value="Genomic_DNA"/>
</dbReference>
<organism evidence="1 2">
    <name type="scientific">Mythimna loreyi</name>
    <dbReference type="NCBI Taxonomy" id="667449"/>
    <lineage>
        <taxon>Eukaryota</taxon>
        <taxon>Metazoa</taxon>
        <taxon>Ecdysozoa</taxon>
        <taxon>Arthropoda</taxon>
        <taxon>Hexapoda</taxon>
        <taxon>Insecta</taxon>
        <taxon>Pterygota</taxon>
        <taxon>Neoptera</taxon>
        <taxon>Endopterygota</taxon>
        <taxon>Lepidoptera</taxon>
        <taxon>Glossata</taxon>
        <taxon>Ditrysia</taxon>
        <taxon>Noctuoidea</taxon>
        <taxon>Noctuidae</taxon>
        <taxon>Noctuinae</taxon>
        <taxon>Hadenini</taxon>
        <taxon>Mythimna</taxon>
    </lineage>
</organism>
<sequence length="92" mass="10591">MFYKFAILFCVFLLFVDTEAFVKRDVNATAIDALKRNMDEFRSCVDKSLANVVGQVNEEHLRPLFSVIGDQLNRFSRAFDELTKPKPSPDED</sequence>